<sequence length="606" mass="62886">MPTSTSFAVEIGGSPLPDDVRARLVSAVVDDSRLLPDLFLLRFRDPDHIVLAKAGAKIGAKVKISVEVAGGRGATGLLDGEITAVETDFDSTGTFTVIRGYDQSHRLFRGRGTHTYRQVTAADVAAAVAKRAGLRSGRMDPTSTVYEHLTQSGITDWEFLQSLAREVGVEVSVTDGALDFAKPTSASTAPVGTARPTEDPLVLQQGVDLLRFRAVVTSAEQVSQVQVRGWDLATKKALVSTAPARTTSADLPGANPAKLAETFGSPVLVSTDTPYRSQAEVDAAATAMAEQVAGSFAEFDGVARGNPQLVAGQAISVANIGEPFDGKYTITTSRHRYDPVTGYTTSFAVTGRQERSLLGLTGAGATGTGAGLAGPMVALVSDNHDPQAQGRVRLSMPWLSDDYTSDWARTVQAGAGKDRGGMVVPEVGDEVLVLFEQNDIRRPYVVGGLFNGVDTPRVGGGDAVDANSGRVNRRSTVSRRGHRIDLFDDDGRVEGITLAVAGDGLKLTLDAVGTAVTVHSDGTVRVEGKKGIVIDAASAKLELKGGEIAVRASTGLSLESSGGGVTVKAGGALALTGTTAKLEGSTTTEVKGGALCSVSATLVKIN</sequence>
<dbReference type="AlphaFoldDB" id="A0A1H0T8K6"/>
<dbReference type="NCBIfam" id="NF033848">
    <property type="entry name" value="VgrG_rel"/>
    <property type="match status" value="1"/>
</dbReference>
<dbReference type="Pfam" id="PF04717">
    <property type="entry name" value="Phage_base_V"/>
    <property type="match status" value="1"/>
</dbReference>
<dbReference type="OrthoDB" id="1907165at2"/>
<evidence type="ECO:0000313" key="3">
    <source>
        <dbReference type="Proteomes" id="UP000198741"/>
    </source>
</evidence>
<protein>
    <submittedName>
        <fullName evidence="2">Phage protein D</fullName>
    </submittedName>
</protein>
<keyword evidence="3" id="KW-1185">Reference proteome</keyword>
<dbReference type="SUPFAM" id="SSF69255">
    <property type="entry name" value="gp5 N-terminal domain-like"/>
    <property type="match status" value="1"/>
</dbReference>
<dbReference type="InterPro" id="IPR006531">
    <property type="entry name" value="Gp5/Vgr_OB"/>
</dbReference>
<gene>
    <name evidence="2" type="ORF">SAMN04515671_4518</name>
</gene>
<reference evidence="2 3" key="1">
    <citation type="submission" date="2016-10" db="EMBL/GenBank/DDBJ databases">
        <authorList>
            <person name="de Groot N.N."/>
        </authorList>
    </citation>
    <scope>NUCLEOTIDE SEQUENCE [LARGE SCALE GENOMIC DNA]</scope>
    <source>
        <strain evidence="3">P4-7,KCTC 19426,CECT 7604</strain>
    </source>
</reference>
<dbReference type="RefSeq" id="WP_090482963.1">
    <property type="nucleotide sequence ID" value="NZ_LT629710.1"/>
</dbReference>
<dbReference type="STRING" id="1090615.SAMN04515671_4518"/>
<evidence type="ECO:0000313" key="2">
    <source>
        <dbReference type="EMBL" id="SDP50185.1"/>
    </source>
</evidence>
<feature type="domain" description="Gp5/Type VI secretion system Vgr protein OB-fold" evidence="1">
    <location>
        <begin position="377"/>
        <end position="450"/>
    </location>
</feature>
<evidence type="ECO:0000259" key="1">
    <source>
        <dbReference type="Pfam" id="PF04717"/>
    </source>
</evidence>
<dbReference type="SUPFAM" id="SSF69279">
    <property type="entry name" value="Phage tail proteins"/>
    <property type="match status" value="1"/>
</dbReference>
<proteinExistence type="predicted"/>
<dbReference type="Proteomes" id="UP000198741">
    <property type="component" value="Chromosome I"/>
</dbReference>
<dbReference type="Gene3D" id="2.40.50.230">
    <property type="entry name" value="Gp5 N-terminal domain"/>
    <property type="match status" value="1"/>
</dbReference>
<organism evidence="2 3">
    <name type="scientific">Nakamurella panacisegetis</name>
    <dbReference type="NCBI Taxonomy" id="1090615"/>
    <lineage>
        <taxon>Bacteria</taxon>
        <taxon>Bacillati</taxon>
        <taxon>Actinomycetota</taxon>
        <taxon>Actinomycetes</taxon>
        <taxon>Nakamurellales</taxon>
        <taxon>Nakamurellaceae</taxon>
        <taxon>Nakamurella</taxon>
    </lineage>
</organism>
<name>A0A1H0T8K6_9ACTN</name>
<dbReference type="InterPro" id="IPR047702">
    <property type="entry name" value="VgrG-rel"/>
</dbReference>
<dbReference type="InterPro" id="IPR037026">
    <property type="entry name" value="Vgr_OB-fold_dom_sf"/>
</dbReference>
<accession>A0A1H0T8K6</accession>
<dbReference type="EMBL" id="LT629710">
    <property type="protein sequence ID" value="SDP50185.1"/>
    <property type="molecule type" value="Genomic_DNA"/>
</dbReference>
<dbReference type="Pfam" id="PF05954">
    <property type="entry name" value="Phage_GPD"/>
    <property type="match status" value="1"/>
</dbReference>